<evidence type="ECO:0000313" key="11">
    <source>
        <dbReference type="EnsemblMetazoa" id="CPIJ015394-PA"/>
    </source>
</evidence>
<dbReference type="eggNOG" id="KOG1721">
    <property type="taxonomic scope" value="Eukaryota"/>
</dbReference>
<dbReference type="SMART" id="SM00355">
    <property type="entry name" value="ZnF_C2H2"/>
    <property type="match status" value="7"/>
</dbReference>
<organism>
    <name type="scientific">Culex quinquefasciatus</name>
    <name type="common">Southern house mosquito</name>
    <name type="synonym">Culex pungens</name>
    <dbReference type="NCBI Taxonomy" id="7176"/>
    <lineage>
        <taxon>Eukaryota</taxon>
        <taxon>Metazoa</taxon>
        <taxon>Ecdysozoa</taxon>
        <taxon>Arthropoda</taxon>
        <taxon>Hexapoda</taxon>
        <taxon>Insecta</taxon>
        <taxon>Pterygota</taxon>
        <taxon>Neoptera</taxon>
        <taxon>Endopterygota</taxon>
        <taxon>Diptera</taxon>
        <taxon>Nematocera</taxon>
        <taxon>Culicoidea</taxon>
        <taxon>Culicidae</taxon>
        <taxon>Culicinae</taxon>
        <taxon>Culicini</taxon>
        <taxon>Culex</taxon>
        <taxon>Culex</taxon>
    </lineage>
</organism>
<dbReference type="EMBL" id="DS232468">
    <property type="protein sequence ID" value="EDS42204.1"/>
    <property type="molecule type" value="Genomic_DNA"/>
</dbReference>
<dbReference type="OrthoDB" id="7761972at2759"/>
<dbReference type="GO" id="GO:0005634">
    <property type="term" value="C:nucleus"/>
    <property type="evidence" value="ECO:0007669"/>
    <property type="project" value="UniProtKB-SubCell"/>
</dbReference>
<dbReference type="HOGENOM" id="CLU_427777_0_0_1"/>
<feature type="region of interest" description="Disordered" evidence="8">
    <location>
        <begin position="293"/>
        <end position="318"/>
    </location>
</feature>
<dbReference type="KEGG" id="cqu:CpipJ_CPIJ015394"/>
<name>B0X7Y5_CULQU</name>
<dbReference type="Gene3D" id="3.30.160.60">
    <property type="entry name" value="Classic Zinc Finger"/>
    <property type="match status" value="2"/>
</dbReference>
<dbReference type="PROSITE" id="PS50157">
    <property type="entry name" value="ZINC_FINGER_C2H2_2"/>
    <property type="match status" value="1"/>
</dbReference>
<evidence type="ECO:0000259" key="9">
    <source>
        <dbReference type="PROSITE" id="PS50157"/>
    </source>
</evidence>
<evidence type="ECO:0000256" key="8">
    <source>
        <dbReference type="SAM" id="MobiDB-lite"/>
    </source>
</evidence>
<protein>
    <recommendedName>
        <fullName evidence="9">C2H2-type domain-containing protein</fullName>
    </recommendedName>
</protein>
<dbReference type="EnsemblMetazoa" id="CPIJ015394-RA">
    <property type="protein sequence ID" value="CPIJ015394-PA"/>
    <property type="gene ID" value="CPIJ015394"/>
</dbReference>
<gene>
    <name evidence="11" type="primary">6048916</name>
    <name evidence="10" type="ORF">CpipJ_CPIJ015394</name>
</gene>
<evidence type="ECO:0000256" key="7">
    <source>
        <dbReference type="PROSITE-ProRule" id="PRU00042"/>
    </source>
</evidence>
<sequence length="640" mass="71191">MLLQVALQVFQDKVLKAVRTLDLFRVFNRFRHPILRATSVNDLMPAQQCLPAPVRWSASGSPPIRPLYKVHPPKKPQPPWLALDAPFIYGTAAPVGWFASESPLIRPPYKIHPPKKAQSPWLALDAPFIYGSTAPIAICQDCWASLDSAYAFWKQSRQRDAYLRDLVLGLIPASVETNRPAPEIPIISPEPVVPVVTVAPPVPKIVPTAAETTLATPQSFWCCFRKCPKVTTNLADMEQHAKRDHFAGRLANEIQRGGAREHVCSVCCAGYDSLGTWEYHRMIQLGTRPKFGVSASATNEKPQDEENEEEQPPKDDFEATETTVVKEESAMDFEVSNVADELATNSTMQFEVIPVKDEPYLSDEEDASLQDALEGGNERFDCPHCGVEILSDVEKQRHLVCECPVLYNKDVRYTCELCKVTSFQKVDDLKKHMQTDCPAQEGGSKVQVVPKQCLNCQKSFYTSEGLERHAVLCTKEKDNVVKLTCLNCGGVFNSRYYFARHIKLRACFRDPNQCKHCSAKFTDQKGLKRHRKVGCSALLNAESNGLKTTCKCEHCGKGFPKKVLVRAHQVVDGCGAEDRASKPAAGKVKCPYCFIQLSRACNLKRHLANFCLVILKKQDQAEAERAAAQDGPLATTSTGT</sequence>
<evidence type="ECO:0000256" key="5">
    <source>
        <dbReference type="ARBA" id="ARBA00022833"/>
    </source>
</evidence>
<comment type="subcellular location">
    <subcellularLocation>
        <location evidence="1">Nucleus</location>
    </subcellularLocation>
</comment>
<dbReference type="InterPro" id="IPR050888">
    <property type="entry name" value="ZnF_C2H2-type_TF"/>
</dbReference>
<reference evidence="11" key="2">
    <citation type="submission" date="2021-02" db="UniProtKB">
        <authorList>
            <consortium name="EnsemblMetazoa"/>
        </authorList>
    </citation>
    <scope>IDENTIFICATION</scope>
    <source>
        <strain evidence="11">JHB</strain>
    </source>
</reference>
<dbReference type="VEuPathDB" id="VectorBase:CQUJHB001462"/>
<evidence type="ECO:0000256" key="1">
    <source>
        <dbReference type="ARBA" id="ARBA00004123"/>
    </source>
</evidence>
<evidence type="ECO:0000256" key="6">
    <source>
        <dbReference type="ARBA" id="ARBA00023242"/>
    </source>
</evidence>
<evidence type="ECO:0000256" key="4">
    <source>
        <dbReference type="ARBA" id="ARBA00022771"/>
    </source>
</evidence>
<reference evidence="10" key="1">
    <citation type="submission" date="2007-03" db="EMBL/GenBank/DDBJ databases">
        <title>Annotation of Culex pipiens quinquefasciatus.</title>
        <authorList>
            <consortium name="The Broad Institute Genome Sequencing Platform"/>
            <person name="Atkinson P.W."/>
            <person name="Hemingway J."/>
            <person name="Christensen B.M."/>
            <person name="Higgs S."/>
            <person name="Kodira C."/>
            <person name="Hannick L."/>
            <person name="Megy K."/>
            <person name="O'Leary S."/>
            <person name="Pearson M."/>
            <person name="Haas B.J."/>
            <person name="Mauceli E."/>
            <person name="Wortman J.R."/>
            <person name="Lee N.H."/>
            <person name="Guigo R."/>
            <person name="Stanke M."/>
            <person name="Alvarado L."/>
            <person name="Amedeo P."/>
            <person name="Antoine C.H."/>
            <person name="Arensburger P."/>
            <person name="Bidwell S.L."/>
            <person name="Crawford M."/>
            <person name="Camaro F."/>
            <person name="Devon K."/>
            <person name="Engels R."/>
            <person name="Hammond M."/>
            <person name="Howarth C."/>
            <person name="Koehrsen M."/>
            <person name="Lawson D."/>
            <person name="Montgomery P."/>
            <person name="Nene V."/>
            <person name="Nusbaum C."/>
            <person name="Puiu D."/>
            <person name="Romero-Severson J."/>
            <person name="Severson D.W."/>
            <person name="Shumway M."/>
            <person name="Sisk P."/>
            <person name="Stolte C."/>
            <person name="Zeng Q."/>
            <person name="Eisenstadt E."/>
            <person name="Fraser-Liggett C."/>
            <person name="Strausberg R."/>
            <person name="Galagan J."/>
            <person name="Birren B."/>
            <person name="Collins F.H."/>
        </authorList>
    </citation>
    <scope>NUCLEOTIDE SEQUENCE [LARGE SCALE GENOMIC DNA]</scope>
    <source>
        <strain evidence="10">JHB</strain>
    </source>
</reference>
<keyword evidence="3" id="KW-0677">Repeat</keyword>
<dbReference type="Proteomes" id="UP000002320">
    <property type="component" value="Unassembled WGS sequence"/>
</dbReference>
<keyword evidence="6" id="KW-0539">Nucleus</keyword>
<accession>B0X7Y5</accession>
<proteinExistence type="predicted"/>
<dbReference type="VEuPathDB" id="VectorBase:CPIJ015394"/>
<dbReference type="AlphaFoldDB" id="B0X7Y5"/>
<feature type="domain" description="C2H2-type" evidence="9">
    <location>
        <begin position="451"/>
        <end position="478"/>
    </location>
</feature>
<keyword evidence="5" id="KW-0862">Zinc</keyword>
<dbReference type="InParanoid" id="B0X7Y5"/>
<dbReference type="PANTHER" id="PTHR24406">
    <property type="entry name" value="TRANSCRIPTIONAL REPRESSOR CTCFL-RELATED"/>
    <property type="match status" value="1"/>
</dbReference>
<dbReference type="GO" id="GO:0008270">
    <property type="term" value="F:zinc ion binding"/>
    <property type="evidence" value="ECO:0007669"/>
    <property type="project" value="UniProtKB-KW"/>
</dbReference>
<evidence type="ECO:0000256" key="3">
    <source>
        <dbReference type="ARBA" id="ARBA00022737"/>
    </source>
</evidence>
<keyword evidence="2" id="KW-0479">Metal-binding</keyword>
<evidence type="ECO:0000313" key="10">
    <source>
        <dbReference type="EMBL" id="EDS42204.1"/>
    </source>
</evidence>
<evidence type="ECO:0000256" key="2">
    <source>
        <dbReference type="ARBA" id="ARBA00022723"/>
    </source>
</evidence>
<keyword evidence="12" id="KW-1185">Reference proteome</keyword>
<keyword evidence="4 7" id="KW-0863">Zinc-finger</keyword>
<dbReference type="InterPro" id="IPR013087">
    <property type="entry name" value="Znf_C2H2_type"/>
</dbReference>
<evidence type="ECO:0000313" key="12">
    <source>
        <dbReference type="Proteomes" id="UP000002320"/>
    </source>
</evidence>